<proteinExistence type="predicted"/>
<dbReference type="GO" id="GO:0032050">
    <property type="term" value="F:clathrin heavy chain binding"/>
    <property type="evidence" value="ECO:0007669"/>
    <property type="project" value="TreeGrafter"/>
</dbReference>
<keyword evidence="6" id="KW-0472">Membrane</keyword>
<dbReference type="InterPro" id="IPR048050">
    <property type="entry name" value="ANTH_N_plant"/>
</dbReference>
<dbReference type="GO" id="GO:0005545">
    <property type="term" value="F:1-phosphatidylinositol binding"/>
    <property type="evidence" value="ECO:0007669"/>
    <property type="project" value="InterPro"/>
</dbReference>
<feature type="domain" description="ENTH" evidence="10">
    <location>
        <begin position="25"/>
        <end position="161"/>
    </location>
</feature>
<dbReference type="GO" id="GO:0005546">
    <property type="term" value="F:phosphatidylinositol-4,5-bisphosphate binding"/>
    <property type="evidence" value="ECO:0007669"/>
    <property type="project" value="TreeGrafter"/>
</dbReference>
<comment type="caution">
    <text evidence="11">The sequence shown here is derived from an EMBL/GenBank/DDBJ whole genome shotgun (WGS) entry which is preliminary data.</text>
</comment>
<dbReference type="GO" id="GO:0000149">
    <property type="term" value="F:SNARE binding"/>
    <property type="evidence" value="ECO:0007669"/>
    <property type="project" value="TreeGrafter"/>
</dbReference>
<name>A0A9Q0CZZ1_9POAL</name>
<feature type="region of interest" description="Disordered" evidence="9">
    <location>
        <begin position="179"/>
        <end position="209"/>
    </location>
</feature>
<protein>
    <recommendedName>
        <fullName evidence="10">ENTH domain-containing protein</fullName>
    </recommendedName>
</protein>
<feature type="region of interest" description="Disordered" evidence="9">
    <location>
        <begin position="347"/>
        <end position="366"/>
    </location>
</feature>
<dbReference type="AlphaFoldDB" id="A0A9Q0CZZ1"/>
<accession>A0A9Q0CZZ1</accession>
<feature type="compositionally biased region" description="Basic and acidic residues" evidence="9">
    <location>
        <begin position="385"/>
        <end position="397"/>
    </location>
</feature>
<evidence type="ECO:0000256" key="5">
    <source>
        <dbReference type="ARBA" id="ARBA00023034"/>
    </source>
</evidence>
<dbReference type="SMART" id="SM00273">
    <property type="entry name" value="ENTH"/>
    <property type="match status" value="1"/>
</dbReference>
<gene>
    <name evidence="11" type="ORF">LUZ63_003085</name>
</gene>
<dbReference type="GO" id="GO:0072583">
    <property type="term" value="P:clathrin-dependent endocytosis"/>
    <property type="evidence" value="ECO:0007669"/>
    <property type="project" value="InterPro"/>
</dbReference>
<evidence type="ECO:0000256" key="8">
    <source>
        <dbReference type="ARBA" id="ARBA00023329"/>
    </source>
</evidence>
<dbReference type="GO" id="GO:0005794">
    <property type="term" value="C:Golgi apparatus"/>
    <property type="evidence" value="ECO:0007669"/>
    <property type="project" value="UniProtKB-SubCell"/>
</dbReference>
<dbReference type="Gene3D" id="1.20.58.150">
    <property type="entry name" value="ANTH domain"/>
    <property type="match status" value="1"/>
</dbReference>
<dbReference type="Gene3D" id="1.25.40.90">
    <property type="match status" value="1"/>
</dbReference>
<keyword evidence="5" id="KW-0333">Golgi apparatus</keyword>
<dbReference type="OrthoDB" id="44015at2759"/>
<evidence type="ECO:0000256" key="6">
    <source>
        <dbReference type="ARBA" id="ARBA00023136"/>
    </source>
</evidence>
<dbReference type="InterPro" id="IPR014712">
    <property type="entry name" value="ANTH_dom_sf"/>
</dbReference>
<evidence type="ECO:0000256" key="3">
    <source>
        <dbReference type="ARBA" id="ARBA00004600"/>
    </source>
</evidence>
<evidence type="ECO:0000259" key="10">
    <source>
        <dbReference type="PROSITE" id="PS50942"/>
    </source>
</evidence>
<dbReference type="SUPFAM" id="SSF89009">
    <property type="entry name" value="GAT-like domain"/>
    <property type="match status" value="1"/>
</dbReference>
<dbReference type="GO" id="GO:0005905">
    <property type="term" value="C:clathrin-coated pit"/>
    <property type="evidence" value="ECO:0007669"/>
    <property type="project" value="UniProtKB-SubCell"/>
</dbReference>
<keyword evidence="8" id="KW-0968">Cytoplasmic vesicle</keyword>
<evidence type="ECO:0000313" key="12">
    <source>
        <dbReference type="Proteomes" id="UP001151287"/>
    </source>
</evidence>
<comment type="subcellular location">
    <subcellularLocation>
        <location evidence="1">Cytoplasmic vesicle</location>
        <location evidence="1">Clathrin-coated vesicle</location>
    </subcellularLocation>
    <subcellularLocation>
        <location evidence="2">Golgi apparatus</location>
    </subcellularLocation>
    <subcellularLocation>
        <location evidence="3">Membrane</location>
        <location evidence="3">Clathrin-coated pit</location>
    </subcellularLocation>
</comment>
<evidence type="ECO:0000256" key="4">
    <source>
        <dbReference type="ARBA" id="ARBA00022583"/>
    </source>
</evidence>
<dbReference type="CDD" id="cd16987">
    <property type="entry name" value="ANTH_N_AP180_plant"/>
    <property type="match status" value="1"/>
</dbReference>
<dbReference type="GO" id="GO:0048268">
    <property type="term" value="P:clathrin coat assembly"/>
    <property type="evidence" value="ECO:0007669"/>
    <property type="project" value="InterPro"/>
</dbReference>
<dbReference type="PROSITE" id="PS50942">
    <property type="entry name" value="ENTH"/>
    <property type="match status" value="1"/>
</dbReference>
<dbReference type="EMBL" id="JAMQYH010000001">
    <property type="protein sequence ID" value="KAJ1703306.1"/>
    <property type="molecule type" value="Genomic_DNA"/>
</dbReference>
<dbReference type="InterPro" id="IPR011417">
    <property type="entry name" value="ANTH_dom"/>
</dbReference>
<keyword evidence="12" id="KW-1185">Reference proteome</keyword>
<organism evidence="11 12">
    <name type="scientific">Rhynchospora breviuscula</name>
    <dbReference type="NCBI Taxonomy" id="2022672"/>
    <lineage>
        <taxon>Eukaryota</taxon>
        <taxon>Viridiplantae</taxon>
        <taxon>Streptophyta</taxon>
        <taxon>Embryophyta</taxon>
        <taxon>Tracheophyta</taxon>
        <taxon>Spermatophyta</taxon>
        <taxon>Magnoliopsida</taxon>
        <taxon>Liliopsida</taxon>
        <taxon>Poales</taxon>
        <taxon>Cyperaceae</taxon>
        <taxon>Cyperoideae</taxon>
        <taxon>Rhynchosporeae</taxon>
        <taxon>Rhynchospora</taxon>
    </lineage>
</organism>
<evidence type="ECO:0000256" key="1">
    <source>
        <dbReference type="ARBA" id="ARBA00004132"/>
    </source>
</evidence>
<evidence type="ECO:0000256" key="9">
    <source>
        <dbReference type="SAM" id="MobiDB-lite"/>
    </source>
</evidence>
<dbReference type="Pfam" id="PF07651">
    <property type="entry name" value="ANTH"/>
    <property type="match status" value="1"/>
</dbReference>
<feature type="compositionally biased region" description="Polar residues" evidence="9">
    <location>
        <begin position="347"/>
        <end position="363"/>
    </location>
</feature>
<dbReference type="GO" id="GO:0006900">
    <property type="term" value="P:vesicle budding from membrane"/>
    <property type="evidence" value="ECO:0007669"/>
    <property type="project" value="TreeGrafter"/>
</dbReference>
<reference evidence="11" key="1">
    <citation type="journal article" date="2022" name="Cell">
        <title>Repeat-based holocentromeres influence genome architecture and karyotype evolution.</title>
        <authorList>
            <person name="Hofstatter P.G."/>
            <person name="Thangavel G."/>
            <person name="Lux T."/>
            <person name="Neumann P."/>
            <person name="Vondrak T."/>
            <person name="Novak P."/>
            <person name="Zhang M."/>
            <person name="Costa L."/>
            <person name="Castellani M."/>
            <person name="Scott A."/>
            <person name="Toegelov H."/>
            <person name="Fuchs J."/>
            <person name="Mata-Sucre Y."/>
            <person name="Dias Y."/>
            <person name="Vanzela A.L.L."/>
            <person name="Huettel B."/>
            <person name="Almeida C.C.S."/>
            <person name="Simkova H."/>
            <person name="Souza G."/>
            <person name="Pedrosa-Harand A."/>
            <person name="Macas J."/>
            <person name="Mayer K.F.X."/>
            <person name="Houben A."/>
            <person name="Marques A."/>
        </authorList>
    </citation>
    <scope>NUCLEOTIDE SEQUENCE</scope>
    <source>
        <strain evidence="11">RhyBre1mFocal</strain>
    </source>
</reference>
<feature type="compositionally biased region" description="Pro residues" evidence="9">
    <location>
        <begin position="398"/>
        <end position="408"/>
    </location>
</feature>
<dbReference type="GO" id="GO:0030136">
    <property type="term" value="C:clathrin-coated vesicle"/>
    <property type="evidence" value="ECO:0007669"/>
    <property type="project" value="UniProtKB-SubCell"/>
</dbReference>
<keyword evidence="4" id="KW-0254">Endocytosis</keyword>
<keyword evidence="7" id="KW-0168">Coated pit</keyword>
<dbReference type="FunFam" id="1.20.58.150:FF:000005">
    <property type="entry name" value="putative clathrin assembly protein At2g25430"/>
    <property type="match status" value="1"/>
</dbReference>
<dbReference type="PANTHER" id="PTHR22951">
    <property type="entry name" value="CLATHRIN ASSEMBLY PROTEIN"/>
    <property type="match status" value="1"/>
</dbReference>
<dbReference type="FunFam" id="1.25.40.90:FF:000019">
    <property type="entry name" value="Clathrin coat assembly protein"/>
    <property type="match status" value="1"/>
</dbReference>
<sequence length="620" mass="69467">MAPGTIRKALGAVKDQTSISLAKVGGSSMASELDVAIVKATRHDEFPAEERYVREILSLTRYSRLHVSNCVASISRRLGKTNSWSVALKALILVHRLLNEGESSFEQEVFFATRCGTRMLNMSDFRDKSRSDAWDFSAFVRTYAIYIDERLECRMQGQKHKNVSVSFIRDDASTEAEVPMGDYWEDREREKEREREREEGSSSTTIVAQGTPVREMKNESLFFKAKTLQNLLERFLACRPTGAAKSNRVVNVALHLLLKESFQLYFETQELIGVFVDRFADLEIPECVRVHTVFCRLAKQLDELDSFYSWCKSAPTILRPSEFPDVELISSRKLQLMDDFIRQKSSGTFEEQMTSRRNSSKNVDPTVEEYDMNAIKALPAPEPEPTPKAEPEPECQPKPEPVPVPVPEPEPEPNNLRIAVVQEEVDLLNLKEDAITGQEHGEKLALALFDGNLSPRTESTWQPFDEKSANWENVLVQSASSMAAQNPALGGGLDMMTLNGMYGHAHANIAAAQQNPGYRSASSIVIHVPALTGPQMLALPAPPVSTTVAANGDPFAASLAIPAPSYVQMSEMEKKQRYMMEEQKVWHQYAKDGMQGQASLASLHQQQQQYGPMGGYNRMY</sequence>
<feature type="region of interest" description="Disordered" evidence="9">
    <location>
        <begin position="378"/>
        <end position="411"/>
    </location>
</feature>
<dbReference type="InterPro" id="IPR008942">
    <property type="entry name" value="ENTH_VHS"/>
</dbReference>
<dbReference type="SUPFAM" id="SSF48464">
    <property type="entry name" value="ENTH/VHS domain"/>
    <property type="match status" value="1"/>
</dbReference>
<feature type="compositionally biased region" description="Basic and acidic residues" evidence="9">
    <location>
        <begin position="184"/>
        <end position="200"/>
    </location>
</feature>
<dbReference type="Proteomes" id="UP001151287">
    <property type="component" value="Unassembled WGS sequence"/>
</dbReference>
<evidence type="ECO:0000256" key="2">
    <source>
        <dbReference type="ARBA" id="ARBA00004555"/>
    </source>
</evidence>
<evidence type="ECO:0000313" key="11">
    <source>
        <dbReference type="EMBL" id="KAJ1703306.1"/>
    </source>
</evidence>
<dbReference type="PANTHER" id="PTHR22951:SF12">
    <property type="entry name" value="OS05G0426100 PROTEIN"/>
    <property type="match status" value="1"/>
</dbReference>
<evidence type="ECO:0000256" key="7">
    <source>
        <dbReference type="ARBA" id="ARBA00023176"/>
    </source>
</evidence>
<dbReference type="InterPro" id="IPR013809">
    <property type="entry name" value="ENTH"/>
</dbReference>
<dbReference type="InterPro" id="IPR045192">
    <property type="entry name" value="AP180-like"/>
</dbReference>